<dbReference type="VEuPathDB" id="FungiDB:PITG_05732"/>
<dbReference type="InParanoid" id="D0N5J8"/>
<dbReference type="HOGENOM" id="CLU_3280700_0_0_1"/>
<protein>
    <submittedName>
        <fullName evidence="1">Uncharacterized protein</fullName>
    </submittedName>
</protein>
<sequence>MRPREPAARFLWSESSHGQVDLAMRRRRSWPGTKQKIVIRL</sequence>
<dbReference type="AlphaFoldDB" id="D0N5J8"/>
<proteinExistence type="predicted"/>
<reference evidence="2" key="1">
    <citation type="journal article" date="2009" name="Nature">
        <title>Genome sequence and analysis of the Irish potato famine pathogen Phytophthora infestans.</title>
        <authorList>
            <consortium name="The Broad Institute Genome Sequencing Platform"/>
            <person name="Haas B.J."/>
            <person name="Kamoun S."/>
            <person name="Zody M.C."/>
            <person name="Jiang R.H."/>
            <person name="Handsaker R.E."/>
            <person name="Cano L.M."/>
            <person name="Grabherr M."/>
            <person name="Kodira C.D."/>
            <person name="Raffaele S."/>
            <person name="Torto-Alalibo T."/>
            <person name="Bozkurt T.O."/>
            <person name="Ah-Fong A.M."/>
            <person name="Alvarado L."/>
            <person name="Anderson V.L."/>
            <person name="Armstrong M.R."/>
            <person name="Avrova A."/>
            <person name="Baxter L."/>
            <person name="Beynon J."/>
            <person name="Boevink P.C."/>
            <person name="Bollmann S.R."/>
            <person name="Bos J.I."/>
            <person name="Bulone V."/>
            <person name="Cai G."/>
            <person name="Cakir C."/>
            <person name="Carrington J.C."/>
            <person name="Chawner M."/>
            <person name="Conti L."/>
            <person name="Costanzo S."/>
            <person name="Ewan R."/>
            <person name="Fahlgren N."/>
            <person name="Fischbach M.A."/>
            <person name="Fugelstad J."/>
            <person name="Gilroy E.M."/>
            <person name="Gnerre S."/>
            <person name="Green P.J."/>
            <person name="Grenville-Briggs L.J."/>
            <person name="Griffith J."/>
            <person name="Grunwald N.J."/>
            <person name="Horn K."/>
            <person name="Horner N.R."/>
            <person name="Hu C.H."/>
            <person name="Huitema E."/>
            <person name="Jeong D.H."/>
            <person name="Jones A.M."/>
            <person name="Jones J.D."/>
            <person name="Jones R.W."/>
            <person name="Karlsson E.K."/>
            <person name="Kunjeti S.G."/>
            <person name="Lamour K."/>
            <person name="Liu Z."/>
            <person name="Ma L."/>
            <person name="Maclean D."/>
            <person name="Chibucos M.C."/>
            <person name="McDonald H."/>
            <person name="McWalters J."/>
            <person name="Meijer H.J."/>
            <person name="Morgan W."/>
            <person name="Morris P.F."/>
            <person name="Munro C.A."/>
            <person name="O'Neill K."/>
            <person name="Ospina-Giraldo M."/>
            <person name="Pinzon A."/>
            <person name="Pritchard L."/>
            <person name="Ramsahoye B."/>
            <person name="Ren Q."/>
            <person name="Restrepo S."/>
            <person name="Roy S."/>
            <person name="Sadanandom A."/>
            <person name="Savidor A."/>
            <person name="Schornack S."/>
            <person name="Schwartz D.C."/>
            <person name="Schumann U.D."/>
            <person name="Schwessinger B."/>
            <person name="Seyer L."/>
            <person name="Sharpe T."/>
            <person name="Silvar C."/>
            <person name="Song J."/>
            <person name="Studholme D.J."/>
            <person name="Sykes S."/>
            <person name="Thines M."/>
            <person name="van de Vondervoort P.J."/>
            <person name="Phuntumart V."/>
            <person name="Wawra S."/>
            <person name="Weide R."/>
            <person name="Win J."/>
            <person name="Young C."/>
            <person name="Zhou S."/>
            <person name="Fry W."/>
            <person name="Meyers B.C."/>
            <person name="van West P."/>
            <person name="Ristaino J."/>
            <person name="Govers F."/>
            <person name="Birch P.R."/>
            <person name="Whisson S.C."/>
            <person name="Judelson H.S."/>
            <person name="Nusbaum C."/>
        </authorList>
    </citation>
    <scope>NUCLEOTIDE SEQUENCE [LARGE SCALE GENOMIC DNA]</scope>
    <source>
        <strain evidence="2">T30-4</strain>
    </source>
</reference>
<dbReference type="RefSeq" id="XP_002997993.1">
    <property type="nucleotide sequence ID" value="XM_002997947.1"/>
</dbReference>
<organism evidence="1 2">
    <name type="scientific">Phytophthora infestans (strain T30-4)</name>
    <name type="common">Potato late blight agent</name>
    <dbReference type="NCBI Taxonomy" id="403677"/>
    <lineage>
        <taxon>Eukaryota</taxon>
        <taxon>Sar</taxon>
        <taxon>Stramenopiles</taxon>
        <taxon>Oomycota</taxon>
        <taxon>Peronosporomycetes</taxon>
        <taxon>Peronosporales</taxon>
        <taxon>Peronosporaceae</taxon>
        <taxon>Phytophthora</taxon>
    </lineage>
</organism>
<gene>
    <name evidence="1" type="ORF">PITG_05732</name>
</gene>
<dbReference type="EMBL" id="DS028126">
    <property type="protein sequence ID" value="EEY70339.1"/>
    <property type="molecule type" value="Genomic_DNA"/>
</dbReference>
<evidence type="ECO:0000313" key="1">
    <source>
        <dbReference type="EMBL" id="EEY70339.1"/>
    </source>
</evidence>
<dbReference type="GeneID" id="9471779"/>
<name>D0N5J8_PHYIT</name>
<accession>D0N5J8</accession>
<dbReference type="KEGG" id="pif:PITG_05732"/>
<evidence type="ECO:0000313" key="2">
    <source>
        <dbReference type="Proteomes" id="UP000006643"/>
    </source>
</evidence>
<dbReference type="Proteomes" id="UP000006643">
    <property type="component" value="Unassembled WGS sequence"/>
</dbReference>
<keyword evidence="2" id="KW-1185">Reference proteome</keyword>